<name>A0A7W5DN53_9PORP</name>
<dbReference type="SUPFAM" id="SSF158446">
    <property type="entry name" value="IVS-encoded protein-like"/>
    <property type="match status" value="1"/>
</dbReference>
<dbReference type="AlphaFoldDB" id="A0A7W5DN53"/>
<protein>
    <submittedName>
        <fullName evidence="1">Four helix bundle protein</fullName>
    </submittedName>
</protein>
<dbReference type="InterPro" id="IPR036583">
    <property type="entry name" value="23S_rRNA_IVS_sf"/>
</dbReference>
<dbReference type="Pfam" id="PF05635">
    <property type="entry name" value="23S_rRNA_IVP"/>
    <property type="match status" value="1"/>
</dbReference>
<dbReference type="Proteomes" id="UP000544222">
    <property type="component" value="Unassembled WGS sequence"/>
</dbReference>
<evidence type="ECO:0000313" key="1">
    <source>
        <dbReference type="EMBL" id="MBB3185997.1"/>
    </source>
</evidence>
<keyword evidence="2" id="KW-1185">Reference proteome</keyword>
<proteinExistence type="predicted"/>
<dbReference type="PANTHER" id="PTHR38471">
    <property type="entry name" value="FOUR HELIX BUNDLE PROTEIN"/>
    <property type="match status" value="1"/>
</dbReference>
<dbReference type="PANTHER" id="PTHR38471:SF2">
    <property type="entry name" value="FOUR HELIX BUNDLE PROTEIN"/>
    <property type="match status" value="1"/>
</dbReference>
<evidence type="ECO:0000313" key="2">
    <source>
        <dbReference type="Proteomes" id="UP000544222"/>
    </source>
</evidence>
<dbReference type="EMBL" id="JACHYB010000001">
    <property type="protein sequence ID" value="MBB3185997.1"/>
    <property type="molecule type" value="Genomic_DNA"/>
</dbReference>
<reference evidence="1 2" key="1">
    <citation type="submission" date="2020-08" db="EMBL/GenBank/DDBJ databases">
        <title>Genomic Encyclopedia of Type Strains, Phase IV (KMG-IV): sequencing the most valuable type-strain genomes for metagenomic binning, comparative biology and taxonomic classification.</title>
        <authorList>
            <person name="Goeker M."/>
        </authorList>
    </citation>
    <scope>NUCLEOTIDE SEQUENCE [LARGE SCALE GENOMIC DNA]</scope>
    <source>
        <strain evidence="1 2">DSM 27471</strain>
    </source>
</reference>
<comment type="caution">
    <text evidence="1">The sequence shown here is derived from an EMBL/GenBank/DDBJ whole genome shotgun (WGS) entry which is preliminary data.</text>
</comment>
<sequence>MEKRNEVLELSFEFALDIIHYCEELENNKKYVLSHQLLKSGTSIEANGKEAQNAESIMDFVHKLKIAAKEAEETEYWLQLCLKSKTYPSSQKLIDQIGSIKKLLNAIIAATKRKLTN</sequence>
<dbReference type="PIRSF" id="PIRSF035652">
    <property type="entry name" value="CHP02436"/>
    <property type="match status" value="1"/>
</dbReference>
<gene>
    <name evidence="1" type="ORF">FHX64_000160</name>
</gene>
<accession>A0A7W5DN53</accession>
<dbReference type="InterPro" id="IPR012657">
    <property type="entry name" value="23S_rRNA-intervening_sequence"/>
</dbReference>
<dbReference type="RefSeq" id="WP_183411932.1">
    <property type="nucleotide sequence ID" value="NZ_JACHYB010000001.1"/>
</dbReference>
<dbReference type="Gene3D" id="1.20.1440.60">
    <property type="entry name" value="23S rRNA-intervening sequence"/>
    <property type="match status" value="1"/>
</dbReference>
<organism evidence="1 2">
    <name type="scientific">Microbacter margulisiae</name>
    <dbReference type="NCBI Taxonomy" id="1350067"/>
    <lineage>
        <taxon>Bacteria</taxon>
        <taxon>Pseudomonadati</taxon>
        <taxon>Bacteroidota</taxon>
        <taxon>Bacteroidia</taxon>
        <taxon>Bacteroidales</taxon>
        <taxon>Porphyromonadaceae</taxon>
        <taxon>Microbacter</taxon>
    </lineage>
</organism>
<dbReference type="NCBIfam" id="TIGR02436">
    <property type="entry name" value="four helix bundle protein"/>
    <property type="match status" value="1"/>
</dbReference>